<comment type="caution">
    <text evidence="2">The sequence shown here is derived from an EMBL/GenBank/DDBJ whole genome shotgun (WGS) entry which is preliminary data.</text>
</comment>
<organism evidence="2 3">
    <name type="scientific">Halogranum salarium B-1</name>
    <dbReference type="NCBI Taxonomy" id="1210908"/>
    <lineage>
        <taxon>Archaea</taxon>
        <taxon>Methanobacteriati</taxon>
        <taxon>Methanobacteriota</taxon>
        <taxon>Stenosarchaea group</taxon>
        <taxon>Halobacteria</taxon>
        <taxon>Halobacteriales</taxon>
        <taxon>Haloferacaceae</taxon>
    </lineage>
</organism>
<accession>J3JDN7</accession>
<protein>
    <submittedName>
        <fullName evidence="2">Uncharacterized protein</fullName>
    </submittedName>
</protein>
<evidence type="ECO:0000313" key="3">
    <source>
        <dbReference type="Proteomes" id="UP000007813"/>
    </source>
</evidence>
<name>J3JDN7_9EURY</name>
<proteinExistence type="predicted"/>
<feature type="region of interest" description="Disordered" evidence="1">
    <location>
        <begin position="1"/>
        <end position="49"/>
    </location>
</feature>
<sequence length="49" mass="5354">MGRSRHGEFAVIGRGPCSTRPSRTRQRVSDDRVFGAEAPTQAYVSDNSS</sequence>
<dbReference type="AlphaFoldDB" id="J3JDN7"/>
<reference evidence="2 3" key="1">
    <citation type="journal article" date="2012" name="J. Bacteriol.">
        <title>Draft Genome Sequence of the Extremely Halophilic Archaeon Halogranum salarium B-1T.</title>
        <authorList>
            <person name="Kim K.K."/>
            <person name="Lee K.C."/>
            <person name="Lee J.S."/>
        </authorList>
    </citation>
    <scope>NUCLEOTIDE SEQUENCE [LARGE SCALE GENOMIC DNA]</scope>
    <source>
        <strain evidence="2 3">B-1</strain>
    </source>
</reference>
<evidence type="ECO:0000313" key="2">
    <source>
        <dbReference type="EMBL" id="EJN57649.1"/>
    </source>
</evidence>
<gene>
    <name evidence="2" type="ORF">HSB1_40100</name>
</gene>
<dbReference type="EMBL" id="ALJD01000012">
    <property type="protein sequence ID" value="EJN57649.1"/>
    <property type="molecule type" value="Genomic_DNA"/>
</dbReference>
<dbReference type="Proteomes" id="UP000007813">
    <property type="component" value="Unassembled WGS sequence"/>
</dbReference>
<evidence type="ECO:0000256" key="1">
    <source>
        <dbReference type="SAM" id="MobiDB-lite"/>
    </source>
</evidence>